<evidence type="ECO:0000313" key="1">
    <source>
        <dbReference type="EMBL" id="GJS66936.1"/>
    </source>
</evidence>
<gene>
    <name evidence="1" type="ORF">Tco_0681500</name>
</gene>
<name>A0ABQ4XPH3_9ASTR</name>
<sequence length="152" mass="17221">MKIFPSKSIPSDLPMKNLVALDMSYSKIESFGMSFSNPQPTEGKKMQLNRSCSKAERLLGSLKIHNLCFSEQLRILGGFCEFPSLESLFLKNCSGLIEKHRYLPSWKLYQDIEVTGDVELISKVENYQVDESEVDEVVVSEPQVDEVHVDDA</sequence>
<dbReference type="PANTHER" id="PTHR11017:SF313">
    <property type="entry name" value="TIR DOMAIN, P-LOOP CONTAINING NUCLEOSIDE TRIPHOSPHATE HYDROLASE"/>
    <property type="match status" value="1"/>
</dbReference>
<dbReference type="PANTHER" id="PTHR11017">
    <property type="entry name" value="LEUCINE-RICH REPEAT-CONTAINING PROTEIN"/>
    <property type="match status" value="1"/>
</dbReference>
<dbReference type="EMBL" id="BQNB010009683">
    <property type="protein sequence ID" value="GJS66936.1"/>
    <property type="molecule type" value="Genomic_DNA"/>
</dbReference>
<evidence type="ECO:0000313" key="2">
    <source>
        <dbReference type="Proteomes" id="UP001151760"/>
    </source>
</evidence>
<proteinExistence type="predicted"/>
<keyword evidence="2" id="KW-1185">Reference proteome</keyword>
<reference evidence="1" key="1">
    <citation type="journal article" date="2022" name="Int. J. Mol. Sci.">
        <title>Draft Genome of Tanacetum Coccineum: Genomic Comparison of Closely Related Tanacetum-Family Plants.</title>
        <authorList>
            <person name="Yamashiro T."/>
            <person name="Shiraishi A."/>
            <person name="Nakayama K."/>
            <person name="Satake H."/>
        </authorList>
    </citation>
    <scope>NUCLEOTIDE SEQUENCE</scope>
</reference>
<comment type="caution">
    <text evidence="1">The sequence shown here is derived from an EMBL/GenBank/DDBJ whole genome shotgun (WGS) entry which is preliminary data.</text>
</comment>
<reference evidence="1" key="2">
    <citation type="submission" date="2022-01" db="EMBL/GenBank/DDBJ databases">
        <authorList>
            <person name="Yamashiro T."/>
            <person name="Shiraishi A."/>
            <person name="Satake H."/>
            <person name="Nakayama K."/>
        </authorList>
    </citation>
    <scope>NUCLEOTIDE SEQUENCE</scope>
</reference>
<dbReference type="InterPro" id="IPR044974">
    <property type="entry name" value="Disease_R_plants"/>
</dbReference>
<organism evidence="1 2">
    <name type="scientific">Tanacetum coccineum</name>
    <dbReference type="NCBI Taxonomy" id="301880"/>
    <lineage>
        <taxon>Eukaryota</taxon>
        <taxon>Viridiplantae</taxon>
        <taxon>Streptophyta</taxon>
        <taxon>Embryophyta</taxon>
        <taxon>Tracheophyta</taxon>
        <taxon>Spermatophyta</taxon>
        <taxon>Magnoliopsida</taxon>
        <taxon>eudicotyledons</taxon>
        <taxon>Gunneridae</taxon>
        <taxon>Pentapetalae</taxon>
        <taxon>asterids</taxon>
        <taxon>campanulids</taxon>
        <taxon>Asterales</taxon>
        <taxon>Asteraceae</taxon>
        <taxon>Asteroideae</taxon>
        <taxon>Anthemideae</taxon>
        <taxon>Anthemidinae</taxon>
        <taxon>Tanacetum</taxon>
    </lineage>
</organism>
<protein>
    <submittedName>
        <fullName evidence="1">Disease resistance protein RML1B-like protein</fullName>
    </submittedName>
</protein>
<dbReference type="InterPro" id="IPR032675">
    <property type="entry name" value="LRR_dom_sf"/>
</dbReference>
<dbReference type="Proteomes" id="UP001151760">
    <property type="component" value="Unassembled WGS sequence"/>
</dbReference>
<accession>A0ABQ4XPH3</accession>
<dbReference type="Gene3D" id="3.80.10.10">
    <property type="entry name" value="Ribonuclease Inhibitor"/>
    <property type="match status" value="1"/>
</dbReference>